<dbReference type="Gene3D" id="3.30.420.10">
    <property type="entry name" value="Ribonuclease H-like superfamily/Ribonuclease H"/>
    <property type="match status" value="1"/>
</dbReference>
<dbReference type="PANTHER" id="PTHR46387:SF2">
    <property type="entry name" value="RIBONUCLEASE HI"/>
    <property type="match status" value="1"/>
</dbReference>
<dbReference type="InterPro" id="IPR012337">
    <property type="entry name" value="RNaseH-like_sf"/>
</dbReference>
<evidence type="ECO:0000259" key="1">
    <source>
        <dbReference type="PROSITE" id="PS50879"/>
    </source>
</evidence>
<dbReference type="SUPFAM" id="SSF53098">
    <property type="entry name" value="Ribonuclease H-like"/>
    <property type="match status" value="1"/>
</dbReference>
<dbReference type="Pfam" id="PF13456">
    <property type="entry name" value="RVT_3"/>
    <property type="match status" value="1"/>
</dbReference>
<protein>
    <recommendedName>
        <fullName evidence="1">RNase H type-1 domain-containing protein</fullName>
    </recommendedName>
</protein>
<organism evidence="2 3">
    <name type="scientific">Candidatus Vogelbacteria bacterium RIFOXYD1_FULL_51_18</name>
    <dbReference type="NCBI Taxonomy" id="1802440"/>
    <lineage>
        <taxon>Bacteria</taxon>
        <taxon>Candidatus Vogeliibacteriota</taxon>
    </lineage>
</organism>
<dbReference type="PANTHER" id="PTHR46387">
    <property type="entry name" value="POLYNUCLEOTIDYL TRANSFERASE, RIBONUCLEASE H-LIKE SUPERFAMILY PROTEIN"/>
    <property type="match status" value="1"/>
</dbReference>
<dbReference type="EMBL" id="MHTL01000002">
    <property type="protein sequence ID" value="OHA61340.1"/>
    <property type="molecule type" value="Genomic_DNA"/>
</dbReference>
<dbReference type="AlphaFoldDB" id="A0A1G2QL80"/>
<gene>
    <name evidence="2" type="ORF">A2569_00615</name>
</gene>
<dbReference type="Proteomes" id="UP000177090">
    <property type="component" value="Unassembled WGS sequence"/>
</dbReference>
<feature type="domain" description="RNase H type-1" evidence="1">
    <location>
        <begin position="1"/>
        <end position="134"/>
    </location>
</feature>
<dbReference type="PROSITE" id="PS50879">
    <property type="entry name" value="RNASE_H_1"/>
    <property type="match status" value="1"/>
</dbReference>
<sequence>MIALYTDGGARGNPGIAGAGVHIQNEESETIEDCSKALGTATNNEAEYHAVILGLSRLIERYGGALTGMQVELKLDSELIGRQLIGTYRVKSPRLRALYNEVTRLRHSVPLLTITTIPREENKIADKLANKAMDGQK</sequence>
<dbReference type="GO" id="GO:0003676">
    <property type="term" value="F:nucleic acid binding"/>
    <property type="evidence" value="ECO:0007669"/>
    <property type="project" value="InterPro"/>
</dbReference>
<reference evidence="2 3" key="1">
    <citation type="journal article" date="2016" name="Nat. Commun.">
        <title>Thousands of microbial genomes shed light on interconnected biogeochemical processes in an aquifer system.</title>
        <authorList>
            <person name="Anantharaman K."/>
            <person name="Brown C.T."/>
            <person name="Hug L.A."/>
            <person name="Sharon I."/>
            <person name="Castelle C.J."/>
            <person name="Probst A.J."/>
            <person name="Thomas B.C."/>
            <person name="Singh A."/>
            <person name="Wilkins M.J."/>
            <person name="Karaoz U."/>
            <person name="Brodie E.L."/>
            <person name="Williams K.H."/>
            <person name="Hubbard S.S."/>
            <person name="Banfield J.F."/>
        </authorList>
    </citation>
    <scope>NUCLEOTIDE SEQUENCE [LARGE SCALE GENOMIC DNA]</scope>
</reference>
<accession>A0A1G2QL80</accession>
<dbReference type="STRING" id="1802440.A2569_00615"/>
<comment type="caution">
    <text evidence="2">The sequence shown here is derived from an EMBL/GenBank/DDBJ whole genome shotgun (WGS) entry which is preliminary data.</text>
</comment>
<evidence type="ECO:0000313" key="2">
    <source>
        <dbReference type="EMBL" id="OHA61340.1"/>
    </source>
</evidence>
<dbReference type="CDD" id="cd09279">
    <property type="entry name" value="RNase_HI_like"/>
    <property type="match status" value="1"/>
</dbReference>
<dbReference type="InterPro" id="IPR036397">
    <property type="entry name" value="RNaseH_sf"/>
</dbReference>
<evidence type="ECO:0000313" key="3">
    <source>
        <dbReference type="Proteomes" id="UP000177090"/>
    </source>
</evidence>
<dbReference type="GO" id="GO:0004523">
    <property type="term" value="F:RNA-DNA hybrid ribonuclease activity"/>
    <property type="evidence" value="ECO:0007669"/>
    <property type="project" value="InterPro"/>
</dbReference>
<proteinExistence type="predicted"/>
<name>A0A1G2QL80_9BACT</name>
<dbReference type="InterPro" id="IPR002156">
    <property type="entry name" value="RNaseH_domain"/>
</dbReference>